<sequence>MTIADVNAVGNQDFDESLREKLASRRYVHWDALLGEGYKTREEQVLRALMATLKRDYCDVINHEYILRHRV</sequence>
<dbReference type="EMBL" id="LN854557">
    <property type="protein sequence ID" value="CRL44858.1"/>
    <property type="molecule type" value="Genomic_DNA"/>
</dbReference>
<dbReference type="AlphaFoldDB" id="A0A193QIB8"/>
<dbReference type="Proteomes" id="UP000245838">
    <property type="component" value="Chromosome sggmmb4_Chromosome"/>
</dbReference>
<proteinExistence type="predicted"/>
<protein>
    <submittedName>
        <fullName evidence="1">Uncharacterized protein</fullName>
    </submittedName>
</protein>
<organism evidence="1 2">
    <name type="scientific">Sodalis glossinidius (strain morsitans)</name>
    <dbReference type="NCBI Taxonomy" id="343509"/>
    <lineage>
        <taxon>Bacteria</taxon>
        <taxon>Pseudomonadati</taxon>
        <taxon>Pseudomonadota</taxon>
        <taxon>Gammaproteobacteria</taxon>
        <taxon>Enterobacterales</taxon>
        <taxon>Bruguierivoracaceae</taxon>
        <taxon>Sodalis</taxon>
    </lineage>
</organism>
<evidence type="ECO:0000313" key="2">
    <source>
        <dbReference type="Proteomes" id="UP000245838"/>
    </source>
</evidence>
<dbReference type="BioCyc" id="SGLO343509:SGP1_RS08495-MONOMER"/>
<accession>A0A193QIB8</accession>
<evidence type="ECO:0000313" key="1">
    <source>
        <dbReference type="EMBL" id="CRL44858.1"/>
    </source>
</evidence>
<gene>
    <name evidence="1" type="ORF">SGGMMB4_02215</name>
</gene>
<reference evidence="1 2" key="1">
    <citation type="submission" date="2015-05" db="EMBL/GenBank/DDBJ databases">
        <authorList>
            <person name="Goodhead I."/>
        </authorList>
    </citation>
    <scope>NUCLEOTIDE SEQUENCE [LARGE SCALE GENOMIC DNA]</scope>
    <source>
        <strain evidence="2">morsitans</strain>
    </source>
</reference>
<name>A0A193QIB8_SODGM</name>